<protein>
    <recommendedName>
        <fullName evidence="4">Lipoprotein</fullName>
    </recommendedName>
</protein>
<feature type="signal peptide" evidence="1">
    <location>
        <begin position="1"/>
        <end position="23"/>
    </location>
</feature>
<dbReference type="HOGENOM" id="CLU_455556_0_0_12"/>
<evidence type="ECO:0000313" key="2">
    <source>
        <dbReference type="EMBL" id="AEB13332.1"/>
    </source>
</evidence>
<reference evidence="3" key="2">
    <citation type="submission" date="2011-04" db="EMBL/GenBank/DDBJ databases">
        <title>The complete genome of chromosome of Treponema succinifaciens DSM 2489.</title>
        <authorList>
            <person name="Lucas S."/>
            <person name="Copeland A."/>
            <person name="Lapidus A."/>
            <person name="Bruce D."/>
            <person name="Goodwin L."/>
            <person name="Pitluck S."/>
            <person name="Peters L."/>
            <person name="Kyrpides N."/>
            <person name="Mavromatis K."/>
            <person name="Ivanova N."/>
            <person name="Ovchinnikova G."/>
            <person name="Teshima H."/>
            <person name="Detter J.C."/>
            <person name="Tapia R."/>
            <person name="Han C."/>
            <person name="Land M."/>
            <person name="Hauser L."/>
            <person name="Markowitz V."/>
            <person name="Cheng J.-F."/>
            <person name="Hugenholtz P."/>
            <person name="Woyke T."/>
            <person name="Wu D."/>
            <person name="Gronow S."/>
            <person name="Wellnitz S."/>
            <person name="Brambilla E."/>
            <person name="Klenk H.-P."/>
            <person name="Eisen J.A."/>
        </authorList>
    </citation>
    <scope>NUCLEOTIDE SEQUENCE [LARGE SCALE GENOMIC DNA]</scope>
    <source>
        <strain evidence="3">ATCC 33096 / DSM 2489 / 6091</strain>
    </source>
</reference>
<dbReference type="Proteomes" id="UP000006852">
    <property type="component" value="Chromosome"/>
</dbReference>
<keyword evidence="3" id="KW-1185">Reference proteome</keyword>
<keyword evidence="1" id="KW-0732">Signal</keyword>
<dbReference type="AlphaFoldDB" id="F2NV97"/>
<evidence type="ECO:0008006" key="4">
    <source>
        <dbReference type="Google" id="ProtNLM"/>
    </source>
</evidence>
<organism evidence="2 3">
    <name type="scientific">Treponema succinifaciens (strain ATCC 33096 / DSM 2489 / 6091)</name>
    <dbReference type="NCBI Taxonomy" id="869209"/>
    <lineage>
        <taxon>Bacteria</taxon>
        <taxon>Pseudomonadati</taxon>
        <taxon>Spirochaetota</taxon>
        <taxon>Spirochaetia</taxon>
        <taxon>Spirochaetales</taxon>
        <taxon>Treponemataceae</taxon>
        <taxon>Treponema</taxon>
    </lineage>
</organism>
<sequence length="583" mass="66784">MHKFFFKSLILFLVIAFSSCAFKAKNSSIGMSGENLIALNKAAAEAKISNPQKKQYMFFKFTENQKAHFSNVRYKKSGAGLSVRISFAKNSIPKSGESVFTLGFLFDDDFSNGTLKTSIYSRKLVTGNFSEFESEDFRVVFSIAQNDIVPAGFFVYGNAKFKVTEAQITEAALGWKNENIPLFAFGPSGGKIKWDFNSADFSDAKNLFPDQNIPTRIMPKIEIGITDSDYIGTFKNQKRITFSAGSEKLSIRLSKNANSKTLQTSALKNPFEKFELQENKELVKKLIMKPSNPILAQDTEGKVLYPLKTDLGLINNWPQKNWRRSDYEIFEWELFPGVLVFDFANYKIQNQFFTRIAYFVEKAGYKGTLVSDDFVENKHGYNAHDYKANDLANFFSLVEQENFQINSYEEILKEILIANKIIQKDKDGFKARKGAVVSFTRESPEYLRHTFMAHESWHGIYFTDEDFRNIVATCYNMFDEDSLNFLKKFWETQPGLGYDTNDEYLMQNEFMAYIMQQSFSNVRNYFIQVAGRGSVNRIQPESAEYIRSTNAQAFVDAAEILNSYAFDNWGLACGRVALIQRME</sequence>
<gene>
    <name evidence="2" type="ordered locus">Tresu_0379</name>
</gene>
<proteinExistence type="predicted"/>
<feature type="chain" id="PRO_5003284111" description="Lipoprotein" evidence="1">
    <location>
        <begin position="24"/>
        <end position="583"/>
    </location>
</feature>
<dbReference type="PROSITE" id="PS51257">
    <property type="entry name" value="PROKAR_LIPOPROTEIN"/>
    <property type="match status" value="1"/>
</dbReference>
<dbReference type="eggNOG" id="ENOG503342D">
    <property type="taxonomic scope" value="Bacteria"/>
</dbReference>
<dbReference type="KEGG" id="tsu:Tresu_0379"/>
<reference evidence="2 3" key="1">
    <citation type="journal article" date="2011" name="Stand. Genomic Sci.">
        <title>Complete genome sequence of Treponema succinifaciens type strain (6091).</title>
        <authorList>
            <person name="Han C."/>
            <person name="Gronow S."/>
            <person name="Teshima H."/>
            <person name="Lapidus A."/>
            <person name="Nolan M."/>
            <person name="Lucas S."/>
            <person name="Hammon N."/>
            <person name="Deshpande S."/>
            <person name="Cheng J.F."/>
            <person name="Zeytun A."/>
            <person name="Tapia R."/>
            <person name="Goodwin L."/>
            <person name="Pitluck S."/>
            <person name="Liolios K."/>
            <person name="Pagani I."/>
            <person name="Ivanova N."/>
            <person name="Mavromatis K."/>
            <person name="Mikhailova N."/>
            <person name="Huntemann M."/>
            <person name="Pati A."/>
            <person name="Chen A."/>
            <person name="Palaniappan K."/>
            <person name="Land M."/>
            <person name="Hauser L."/>
            <person name="Brambilla E.M."/>
            <person name="Rohde M."/>
            <person name="Goker M."/>
            <person name="Woyke T."/>
            <person name="Bristow J."/>
            <person name="Eisen J.A."/>
            <person name="Markowitz V."/>
            <person name="Hugenholtz P."/>
            <person name="Kyrpides N.C."/>
            <person name="Klenk H.P."/>
            <person name="Detter J.C."/>
        </authorList>
    </citation>
    <scope>NUCLEOTIDE SEQUENCE [LARGE SCALE GENOMIC DNA]</scope>
    <source>
        <strain evidence="3">ATCC 33096 / DSM 2489 / 6091</strain>
    </source>
</reference>
<evidence type="ECO:0000256" key="1">
    <source>
        <dbReference type="SAM" id="SignalP"/>
    </source>
</evidence>
<accession>F2NV97</accession>
<evidence type="ECO:0000313" key="3">
    <source>
        <dbReference type="Proteomes" id="UP000006852"/>
    </source>
</evidence>
<dbReference type="EMBL" id="CP002631">
    <property type="protein sequence ID" value="AEB13332.1"/>
    <property type="molecule type" value="Genomic_DNA"/>
</dbReference>
<name>F2NV97_TRES6</name>